<feature type="chain" id="PRO_5031453823" evidence="1">
    <location>
        <begin position="21"/>
        <end position="237"/>
    </location>
</feature>
<dbReference type="EMBL" id="HBEG01007530">
    <property type="protein sequence ID" value="CAD8348702.1"/>
    <property type="molecule type" value="Transcribed_RNA"/>
</dbReference>
<sequence length="237" mass="25821">MVGARPPLAACLAFVFSVCATPTEFTEFPEFALQDEAGLALMARCAQEDKADTCSFRQLRGELRSASASSVVGSLTEPENVARLAEIPMIKYPMNYCTHCGEMAFCHRAGNPGCGGNARGGVASFENSKRGTGCNARPTLTVPRSYVEHIDKLRKLPGARGVMESMLMHGFSHYRSRGGQAPVWQCIHKSGSVSVRWLHLHTFCKAGRVDNLPSRQALCALMYSPSDAKKIAARWVH</sequence>
<reference evidence="2" key="1">
    <citation type="submission" date="2021-01" db="EMBL/GenBank/DDBJ databases">
        <authorList>
            <person name="Corre E."/>
            <person name="Pelletier E."/>
            <person name="Niang G."/>
            <person name="Scheremetjew M."/>
            <person name="Finn R."/>
            <person name="Kale V."/>
            <person name="Holt S."/>
            <person name="Cochrane G."/>
            <person name="Meng A."/>
            <person name="Brown T."/>
            <person name="Cohen L."/>
        </authorList>
    </citation>
    <scope>NUCLEOTIDE SEQUENCE</scope>
    <source>
        <strain evidence="2">Pbaha01</strain>
    </source>
</reference>
<gene>
    <name evidence="2" type="ORF">PBAH0796_LOCUS4441</name>
</gene>
<name>A0A7S0A063_9DINO</name>
<proteinExistence type="predicted"/>
<dbReference type="AlphaFoldDB" id="A0A7S0A063"/>
<evidence type="ECO:0000313" key="2">
    <source>
        <dbReference type="EMBL" id="CAD8348702.1"/>
    </source>
</evidence>
<evidence type="ECO:0000256" key="1">
    <source>
        <dbReference type="SAM" id="SignalP"/>
    </source>
</evidence>
<keyword evidence="1" id="KW-0732">Signal</keyword>
<organism evidence="2">
    <name type="scientific">Pyrodinium bahamense</name>
    <dbReference type="NCBI Taxonomy" id="73915"/>
    <lineage>
        <taxon>Eukaryota</taxon>
        <taxon>Sar</taxon>
        <taxon>Alveolata</taxon>
        <taxon>Dinophyceae</taxon>
        <taxon>Gonyaulacales</taxon>
        <taxon>Pyrocystaceae</taxon>
        <taxon>Pyrodinium</taxon>
    </lineage>
</organism>
<accession>A0A7S0A063</accession>
<feature type="signal peptide" evidence="1">
    <location>
        <begin position="1"/>
        <end position="20"/>
    </location>
</feature>
<protein>
    <submittedName>
        <fullName evidence="2">Uncharacterized protein</fullName>
    </submittedName>
</protein>